<keyword evidence="3" id="KW-0560">Oxidoreductase</keyword>
<dbReference type="PANTHER" id="PTHR44169">
    <property type="entry name" value="NADPH-DEPENDENT 1-ACYLDIHYDROXYACETONE PHOSPHATE REDUCTASE"/>
    <property type="match status" value="1"/>
</dbReference>
<dbReference type="GO" id="GO:0004806">
    <property type="term" value="F:triacylglycerol lipase activity"/>
    <property type="evidence" value="ECO:0007669"/>
    <property type="project" value="TreeGrafter"/>
</dbReference>
<evidence type="ECO:0000313" key="4">
    <source>
        <dbReference type="EMBL" id="KAG5417202.1"/>
    </source>
</evidence>
<dbReference type="InterPro" id="IPR002347">
    <property type="entry name" value="SDR_fam"/>
</dbReference>
<dbReference type="CDD" id="cd05374">
    <property type="entry name" value="17beta-HSD-like_SDR_c"/>
    <property type="match status" value="1"/>
</dbReference>
<dbReference type="Pfam" id="PF00106">
    <property type="entry name" value="adh_short"/>
    <property type="match status" value="1"/>
</dbReference>
<dbReference type="GO" id="GO:0005783">
    <property type="term" value="C:endoplasmic reticulum"/>
    <property type="evidence" value="ECO:0007669"/>
    <property type="project" value="TreeGrafter"/>
</dbReference>
<dbReference type="InterPro" id="IPR036291">
    <property type="entry name" value="NAD(P)-bd_dom_sf"/>
</dbReference>
<dbReference type="SUPFAM" id="SSF51735">
    <property type="entry name" value="NAD(P)-binding Rossmann-fold domains"/>
    <property type="match status" value="1"/>
</dbReference>
<dbReference type="GO" id="GO:0005811">
    <property type="term" value="C:lipid droplet"/>
    <property type="evidence" value="ECO:0007669"/>
    <property type="project" value="TreeGrafter"/>
</dbReference>
<protein>
    <submittedName>
        <fullName evidence="4">AYR1</fullName>
    </submittedName>
</protein>
<dbReference type="GO" id="GO:0000140">
    <property type="term" value="F:acylglycerone-phosphate reductase (NADP+) activity"/>
    <property type="evidence" value="ECO:0007669"/>
    <property type="project" value="TreeGrafter"/>
</dbReference>
<dbReference type="GO" id="GO:0006654">
    <property type="term" value="P:phosphatidic acid biosynthetic process"/>
    <property type="evidence" value="ECO:0007669"/>
    <property type="project" value="TreeGrafter"/>
</dbReference>
<dbReference type="OrthoDB" id="2102561at2759"/>
<dbReference type="PANTHER" id="PTHR44169:SF6">
    <property type="entry name" value="NADPH-DEPENDENT 1-ACYLDIHYDROXYACETONE PHOSPHATE REDUCTASE"/>
    <property type="match status" value="1"/>
</dbReference>
<sequence>MSEKRQKIALVTGASSGIGFATSIELAKRGYVVFAGARRLEPMAKLRDNYGVKIFKLDITDPQSITEARTYIQEQSGGSYLDILYNNAGQICTSSTTDVTDQDLEQTFEVNVLGAIRMVREFVPLLINAKGVIGFTGSIAGFNPIPFQSIYNSSKAAIDSYAATLRIEMDPFGVKVINFVSGGVKTNIEGKSTLPASSLFNVPGMDEAYEEVRLVVSKNDPMSPEVYAKQVADDFEKAKLGGSFHLYRGKSGILLGFIGPLFPRWIREAMFVSSLKLKRPFEYLRKKYASGITD</sequence>
<dbReference type="GO" id="GO:0019433">
    <property type="term" value="P:triglyceride catabolic process"/>
    <property type="evidence" value="ECO:0007669"/>
    <property type="project" value="TreeGrafter"/>
</dbReference>
<evidence type="ECO:0000313" key="5">
    <source>
        <dbReference type="Proteomes" id="UP000669133"/>
    </source>
</evidence>
<comment type="similarity">
    <text evidence="1">Belongs to the short-chain dehydrogenases/reductases (SDR) family.</text>
</comment>
<evidence type="ECO:0000256" key="1">
    <source>
        <dbReference type="ARBA" id="ARBA00006484"/>
    </source>
</evidence>
<evidence type="ECO:0000256" key="2">
    <source>
        <dbReference type="ARBA" id="ARBA00022857"/>
    </source>
</evidence>
<name>A0A8H8D9J9_9ASCO</name>
<keyword evidence="2" id="KW-0521">NADP</keyword>
<dbReference type="GeneID" id="93653464"/>
<gene>
    <name evidence="4" type="ORF">I9W82_004835</name>
</gene>
<dbReference type="AlphaFoldDB" id="A0A8H8D9J9"/>
<dbReference type="Proteomes" id="UP000669133">
    <property type="component" value="Unassembled WGS sequence"/>
</dbReference>
<proteinExistence type="inferred from homology"/>
<organism evidence="4 5">
    <name type="scientific">Candida metapsilosis</name>
    <dbReference type="NCBI Taxonomy" id="273372"/>
    <lineage>
        <taxon>Eukaryota</taxon>
        <taxon>Fungi</taxon>
        <taxon>Dikarya</taxon>
        <taxon>Ascomycota</taxon>
        <taxon>Saccharomycotina</taxon>
        <taxon>Pichiomycetes</taxon>
        <taxon>Debaryomycetaceae</taxon>
        <taxon>Candida/Lodderomyces clade</taxon>
        <taxon>Candida</taxon>
    </lineage>
</organism>
<dbReference type="InterPro" id="IPR020904">
    <property type="entry name" value="Sc_DH/Rdtase_CS"/>
</dbReference>
<accession>A0A8H8D9J9</accession>
<dbReference type="RefSeq" id="XP_067546318.1">
    <property type="nucleotide sequence ID" value="XM_067693948.1"/>
</dbReference>
<comment type="caution">
    <text evidence="4">The sequence shown here is derived from an EMBL/GenBank/DDBJ whole genome shotgun (WGS) entry which is preliminary data.</text>
</comment>
<keyword evidence="5" id="KW-1185">Reference proteome</keyword>
<dbReference type="EMBL" id="JAEOAQ010000007">
    <property type="protein sequence ID" value="KAG5417202.1"/>
    <property type="molecule type" value="Genomic_DNA"/>
</dbReference>
<reference evidence="4 5" key="1">
    <citation type="submission" date="2020-12" db="EMBL/GenBank/DDBJ databases">
        <title>Effect of drift, selection, and recombination on the evolution of hybrid genomes in Candida yeast pathogens.</title>
        <authorList>
            <person name="Mixao V."/>
            <person name="Ksiezopolska E."/>
            <person name="Saus E."/>
            <person name="Boekhout T."/>
            <person name="Gacser A."/>
            <person name="Gabaldon T."/>
        </authorList>
    </citation>
    <scope>NUCLEOTIDE SEQUENCE [LARGE SCALE GENOMIC DNA]</scope>
    <source>
        <strain evidence="4 5">BP57</strain>
    </source>
</reference>
<dbReference type="PROSITE" id="PS00061">
    <property type="entry name" value="ADH_SHORT"/>
    <property type="match status" value="1"/>
</dbReference>
<evidence type="ECO:0000256" key="3">
    <source>
        <dbReference type="ARBA" id="ARBA00023002"/>
    </source>
</evidence>
<dbReference type="Gene3D" id="3.40.50.720">
    <property type="entry name" value="NAD(P)-binding Rossmann-like Domain"/>
    <property type="match status" value="1"/>
</dbReference>
<dbReference type="PRINTS" id="PR00081">
    <property type="entry name" value="GDHRDH"/>
</dbReference>